<evidence type="ECO:0000256" key="1">
    <source>
        <dbReference type="SAM" id="SignalP"/>
    </source>
</evidence>
<feature type="signal peptide" evidence="1">
    <location>
        <begin position="1"/>
        <end position="26"/>
    </location>
</feature>
<reference evidence="3 4" key="1">
    <citation type="submission" date="2017-05" db="EMBL/GenBank/DDBJ databases">
        <title>Complete genome sequence of Streptomyces sp. SCSIO 03032 revealed the diverse biosynthetic pathways for its bioactive secondary metabolites.</title>
        <authorList>
            <person name="Ma L."/>
            <person name="Zhu Y."/>
            <person name="Zhang W."/>
            <person name="Zhang G."/>
            <person name="Tian X."/>
            <person name="Zhang S."/>
            <person name="Zhang C."/>
        </authorList>
    </citation>
    <scope>NUCLEOTIDE SEQUENCE [LARGE SCALE GENOMIC DNA]</scope>
    <source>
        <strain evidence="3 4">SCSIO 03032</strain>
    </source>
</reference>
<dbReference type="AlphaFoldDB" id="A0A1W7D2W1"/>
<dbReference type="Pfam" id="PF13628">
    <property type="entry name" value="DUF4142"/>
    <property type="match status" value="1"/>
</dbReference>
<gene>
    <name evidence="3" type="ORF">CAG99_22895</name>
</gene>
<evidence type="ECO:0000259" key="2">
    <source>
        <dbReference type="Pfam" id="PF13628"/>
    </source>
</evidence>
<sequence length="176" mass="18407">MRAARTAMITVSALCLAVAPAGLAHAQDAGGTVSAADETFAVGAHQSNLAEIAAGEDAEENATTECVRHVGAALVRDHTRLDRSLTALAERLGIPLPDAPTEEQRRQLEEVRTLAGTPEYDEAWLTVQAAAHEATLALIDEELETGTNAEVKAAAEAARPVVAAHLEMVEGGVCRH</sequence>
<dbReference type="PANTHER" id="PTHR38593">
    <property type="entry name" value="BLR2558 PROTEIN"/>
    <property type="match status" value="1"/>
</dbReference>
<evidence type="ECO:0000313" key="4">
    <source>
        <dbReference type="Proteomes" id="UP000194218"/>
    </source>
</evidence>
<protein>
    <recommendedName>
        <fullName evidence="2">DUF4142 domain-containing protein</fullName>
    </recommendedName>
</protein>
<dbReference type="RefSeq" id="WP_086161139.1">
    <property type="nucleotide sequence ID" value="NZ_CP021121.1"/>
</dbReference>
<name>A0A1W7D2W1_9ACTN</name>
<organism evidence="3 4">
    <name type="scientific">Streptomyces marincola</name>
    <dbReference type="NCBI Taxonomy" id="2878388"/>
    <lineage>
        <taxon>Bacteria</taxon>
        <taxon>Bacillati</taxon>
        <taxon>Actinomycetota</taxon>
        <taxon>Actinomycetes</taxon>
        <taxon>Kitasatosporales</taxon>
        <taxon>Streptomycetaceae</taxon>
        <taxon>Streptomyces</taxon>
    </lineage>
</organism>
<feature type="domain" description="DUF4142" evidence="2">
    <location>
        <begin position="36"/>
        <end position="170"/>
    </location>
</feature>
<dbReference type="OrthoDB" id="4567117at2"/>
<keyword evidence="4" id="KW-1185">Reference proteome</keyword>
<dbReference type="KEGG" id="smao:CAG99_22895"/>
<keyword evidence="1" id="KW-0732">Signal</keyword>
<accession>A0A1W7D2W1</accession>
<dbReference type="Proteomes" id="UP000194218">
    <property type="component" value="Chromosome"/>
</dbReference>
<proteinExistence type="predicted"/>
<dbReference type="EMBL" id="CP021121">
    <property type="protein sequence ID" value="ARQ71297.1"/>
    <property type="molecule type" value="Genomic_DNA"/>
</dbReference>
<evidence type="ECO:0000313" key="3">
    <source>
        <dbReference type="EMBL" id="ARQ71297.1"/>
    </source>
</evidence>
<feature type="chain" id="PRO_5012077338" description="DUF4142 domain-containing protein" evidence="1">
    <location>
        <begin position="27"/>
        <end position="176"/>
    </location>
</feature>
<dbReference type="InterPro" id="IPR012347">
    <property type="entry name" value="Ferritin-like"/>
</dbReference>
<dbReference type="PANTHER" id="PTHR38593:SF1">
    <property type="entry name" value="BLR2558 PROTEIN"/>
    <property type="match status" value="1"/>
</dbReference>
<dbReference type="InterPro" id="IPR025419">
    <property type="entry name" value="DUF4142"/>
</dbReference>
<dbReference type="Gene3D" id="1.20.1260.10">
    <property type="match status" value="1"/>
</dbReference>